<feature type="binding site" evidence="7">
    <location>
        <begin position="6"/>
        <end position="11"/>
    </location>
    <ligand>
        <name>NADP(+)</name>
        <dbReference type="ChEBI" id="CHEBI:58349"/>
    </ligand>
</feature>
<dbReference type="InterPro" id="IPR029036">
    <property type="entry name" value="P5CR_dimer"/>
</dbReference>
<comment type="similarity">
    <text evidence="1 5 8">Belongs to the pyrroline-5-carboxylate reductase family.</text>
</comment>
<evidence type="ECO:0000256" key="6">
    <source>
        <dbReference type="NCBIfam" id="TIGR00112"/>
    </source>
</evidence>
<evidence type="ECO:0000256" key="7">
    <source>
        <dbReference type="PIRSR" id="PIRSR000193-1"/>
    </source>
</evidence>
<dbReference type="SUPFAM" id="SSF48179">
    <property type="entry name" value="6-phosphogluconate dehydrogenase C-terminal domain-like"/>
    <property type="match status" value="1"/>
</dbReference>
<dbReference type="Pfam" id="PF14748">
    <property type="entry name" value="P5CR_dimer"/>
    <property type="match status" value="1"/>
</dbReference>
<feature type="domain" description="Pyrroline-5-carboxylate reductase catalytic N-terminal" evidence="9">
    <location>
        <begin position="2"/>
        <end position="95"/>
    </location>
</feature>
<evidence type="ECO:0000313" key="11">
    <source>
        <dbReference type="EMBL" id="AGY60120.1"/>
    </source>
</evidence>
<reference evidence="11 12" key="1">
    <citation type="journal article" date="2013" name="PLoS ONE">
        <title>Cultivation and Complete Genome Sequencing of Gloeobacter kilaueensis sp. nov., from a Lava Cave in Kilauea Caldera, Hawai'i.</title>
        <authorList>
            <person name="Saw J.H."/>
            <person name="Schatz M."/>
            <person name="Brown M.V."/>
            <person name="Kunkel D.D."/>
            <person name="Foster J.S."/>
            <person name="Shick H."/>
            <person name="Christensen S."/>
            <person name="Hou S."/>
            <person name="Wan X."/>
            <person name="Donachie S.P."/>
        </authorList>
    </citation>
    <scope>NUCLEOTIDE SEQUENCE [LARGE SCALE GENOMIC DNA]</scope>
    <source>
        <strain evidence="12">JS</strain>
    </source>
</reference>
<evidence type="ECO:0000256" key="8">
    <source>
        <dbReference type="RuleBase" id="RU003903"/>
    </source>
</evidence>
<dbReference type="STRING" id="1183438.GKIL_3874"/>
<dbReference type="InterPro" id="IPR008927">
    <property type="entry name" value="6-PGluconate_DH-like_C_sf"/>
</dbReference>
<dbReference type="GO" id="GO:0004735">
    <property type="term" value="F:pyrroline-5-carboxylate reductase activity"/>
    <property type="evidence" value="ECO:0007669"/>
    <property type="project" value="UniProtKB-UniRule"/>
</dbReference>
<dbReference type="InterPro" id="IPR036291">
    <property type="entry name" value="NAD(P)-bd_dom_sf"/>
</dbReference>
<dbReference type="KEGG" id="glj:GKIL_3874"/>
<feature type="binding site" evidence="7">
    <location>
        <begin position="67"/>
        <end position="70"/>
    </location>
    <ligand>
        <name>NADP(+)</name>
        <dbReference type="ChEBI" id="CHEBI:58349"/>
    </ligand>
</feature>
<sequence length="263" mass="26589">MKLGIIGGGAMAEAIVAGLVASAAYAPSDILVSDPVAERGDWLTGRYGVASTTDNLAVVGAETLLLAIKPQVFPAVCEQIAAQLQAGLVLSILAGISLSALNGAFPGRAVIRAMPNTPALVRFGITALSRSGAVSESHFQLARTLFGAIGEVVEVPEAAMDAVTGLSGSGPGYFALVVEALIDGGVSAGLPRPTATRLVLATLRGSAELMLQENLHPALLKDRVASPGGTTAAGLGELETRAVRGAFIEAVKAAARRARELSG</sequence>
<dbReference type="HOGENOM" id="CLU_042344_3_1_3"/>
<dbReference type="FunFam" id="1.10.3730.10:FF:000001">
    <property type="entry name" value="Pyrroline-5-carboxylate reductase"/>
    <property type="match status" value="1"/>
</dbReference>
<dbReference type="eggNOG" id="COG0345">
    <property type="taxonomic scope" value="Bacteria"/>
</dbReference>
<keyword evidence="12" id="KW-1185">Reference proteome</keyword>
<feature type="binding site" evidence="7">
    <location>
        <position position="55"/>
    </location>
    <ligand>
        <name>NADPH</name>
        <dbReference type="ChEBI" id="CHEBI:57783"/>
    </ligand>
</feature>
<evidence type="ECO:0000256" key="2">
    <source>
        <dbReference type="ARBA" id="ARBA00022857"/>
    </source>
</evidence>
<comment type="catalytic activity">
    <reaction evidence="5">
        <text>L-proline + NAD(+) = (S)-1-pyrroline-5-carboxylate + NADH + 2 H(+)</text>
        <dbReference type="Rhea" id="RHEA:14105"/>
        <dbReference type="ChEBI" id="CHEBI:15378"/>
        <dbReference type="ChEBI" id="CHEBI:17388"/>
        <dbReference type="ChEBI" id="CHEBI:57540"/>
        <dbReference type="ChEBI" id="CHEBI:57945"/>
        <dbReference type="ChEBI" id="CHEBI:60039"/>
        <dbReference type="EC" id="1.5.1.2"/>
    </reaction>
</comment>
<organism evidence="11 12">
    <name type="scientific">Gloeobacter kilaueensis (strain ATCC BAA-2537 / CCAP 1431/1 / ULC 316 / JS1)</name>
    <dbReference type="NCBI Taxonomy" id="1183438"/>
    <lineage>
        <taxon>Bacteria</taxon>
        <taxon>Bacillati</taxon>
        <taxon>Cyanobacteriota</taxon>
        <taxon>Cyanophyceae</taxon>
        <taxon>Gloeobacterales</taxon>
        <taxon>Gloeobacteraceae</taxon>
        <taxon>Gloeobacter</taxon>
    </lineage>
</organism>
<dbReference type="InterPro" id="IPR053790">
    <property type="entry name" value="P5CR-like_CS"/>
</dbReference>
<keyword evidence="2 5" id="KW-0521">NADP</keyword>
<dbReference type="InterPro" id="IPR028939">
    <property type="entry name" value="P5C_Rdtase_cat_N"/>
</dbReference>
<dbReference type="GO" id="GO:0055129">
    <property type="term" value="P:L-proline biosynthetic process"/>
    <property type="evidence" value="ECO:0007669"/>
    <property type="project" value="UniProtKB-UniRule"/>
</dbReference>
<dbReference type="PANTHER" id="PTHR11645">
    <property type="entry name" value="PYRROLINE-5-CARBOXYLATE REDUCTASE"/>
    <property type="match status" value="1"/>
</dbReference>
<protein>
    <recommendedName>
        <fullName evidence="5 6">Pyrroline-5-carboxylate reductase</fullName>
        <shortName evidence="5">P5C reductase</shortName>
        <shortName evidence="5">P5CR</shortName>
        <ecNumber evidence="5 6">1.5.1.2</ecNumber>
    </recommendedName>
    <alternativeName>
        <fullName evidence="5">PCA reductase</fullName>
    </alternativeName>
</protein>
<comment type="subcellular location">
    <subcellularLocation>
        <location evidence="5">Cytoplasm</location>
    </subcellularLocation>
</comment>
<dbReference type="Gene3D" id="3.40.50.720">
    <property type="entry name" value="NAD(P)-binding Rossmann-like Domain"/>
    <property type="match status" value="1"/>
</dbReference>
<dbReference type="Proteomes" id="UP000017396">
    <property type="component" value="Chromosome"/>
</dbReference>
<evidence type="ECO:0000313" key="12">
    <source>
        <dbReference type="Proteomes" id="UP000017396"/>
    </source>
</evidence>
<dbReference type="Pfam" id="PF03807">
    <property type="entry name" value="F420_oxidored"/>
    <property type="match status" value="1"/>
</dbReference>
<evidence type="ECO:0000256" key="5">
    <source>
        <dbReference type="HAMAP-Rule" id="MF_01925"/>
    </source>
</evidence>
<evidence type="ECO:0000259" key="9">
    <source>
        <dbReference type="Pfam" id="PF03807"/>
    </source>
</evidence>
<dbReference type="OrthoDB" id="9805754at2"/>
<dbReference type="EC" id="1.5.1.2" evidence="5 6"/>
<dbReference type="SUPFAM" id="SSF51735">
    <property type="entry name" value="NAD(P)-binding Rossmann-fold domains"/>
    <property type="match status" value="1"/>
</dbReference>
<name>U5QQX8_GLOK1</name>
<gene>
    <name evidence="5 11" type="primary">proC</name>
    <name evidence="11" type="ORF">GKIL_3874</name>
</gene>
<evidence type="ECO:0000256" key="1">
    <source>
        <dbReference type="ARBA" id="ARBA00005525"/>
    </source>
</evidence>
<comment type="pathway">
    <text evidence="5 8">Amino-acid biosynthesis; L-proline biosynthesis; L-proline from L-glutamate 5-semialdehyde: step 1/1.</text>
</comment>
<keyword evidence="5 8" id="KW-0028">Amino-acid biosynthesis</keyword>
<dbReference type="PIRSF" id="PIRSF000193">
    <property type="entry name" value="Pyrrol-5-carb_rd"/>
    <property type="match status" value="1"/>
</dbReference>
<dbReference type="RefSeq" id="WP_023175443.1">
    <property type="nucleotide sequence ID" value="NC_022600.1"/>
</dbReference>
<dbReference type="PROSITE" id="PS00521">
    <property type="entry name" value="P5CR"/>
    <property type="match status" value="1"/>
</dbReference>
<evidence type="ECO:0000259" key="10">
    <source>
        <dbReference type="Pfam" id="PF14748"/>
    </source>
</evidence>
<dbReference type="EMBL" id="CP003587">
    <property type="protein sequence ID" value="AGY60120.1"/>
    <property type="molecule type" value="Genomic_DNA"/>
</dbReference>
<keyword evidence="5" id="KW-0963">Cytoplasm</keyword>
<dbReference type="PANTHER" id="PTHR11645:SF0">
    <property type="entry name" value="PYRROLINE-5-CARBOXYLATE REDUCTASE 3"/>
    <property type="match status" value="1"/>
</dbReference>
<dbReference type="Gene3D" id="1.10.3730.10">
    <property type="entry name" value="ProC C-terminal domain-like"/>
    <property type="match status" value="1"/>
</dbReference>
<dbReference type="GO" id="GO:0005737">
    <property type="term" value="C:cytoplasm"/>
    <property type="evidence" value="ECO:0007669"/>
    <property type="project" value="UniProtKB-SubCell"/>
</dbReference>
<keyword evidence="5 8" id="KW-0641">Proline biosynthesis</keyword>
<evidence type="ECO:0000256" key="3">
    <source>
        <dbReference type="ARBA" id="ARBA00023002"/>
    </source>
</evidence>
<dbReference type="UniPathway" id="UPA00098">
    <property type="reaction ID" value="UER00361"/>
</dbReference>
<dbReference type="InterPro" id="IPR000304">
    <property type="entry name" value="Pyrroline-COOH_reductase"/>
</dbReference>
<dbReference type="HAMAP" id="MF_01925">
    <property type="entry name" value="P5C_reductase"/>
    <property type="match status" value="1"/>
</dbReference>
<evidence type="ECO:0000256" key="4">
    <source>
        <dbReference type="ARBA" id="ARBA00058118"/>
    </source>
</evidence>
<accession>U5QQX8</accession>
<feature type="domain" description="Pyrroline-5-carboxylate reductase dimerisation" evidence="10">
    <location>
        <begin position="157"/>
        <end position="261"/>
    </location>
</feature>
<comment type="catalytic activity">
    <reaction evidence="5 8">
        <text>L-proline + NADP(+) = (S)-1-pyrroline-5-carboxylate + NADPH + 2 H(+)</text>
        <dbReference type="Rhea" id="RHEA:14109"/>
        <dbReference type="ChEBI" id="CHEBI:15378"/>
        <dbReference type="ChEBI" id="CHEBI:17388"/>
        <dbReference type="ChEBI" id="CHEBI:57783"/>
        <dbReference type="ChEBI" id="CHEBI:58349"/>
        <dbReference type="ChEBI" id="CHEBI:60039"/>
        <dbReference type="EC" id="1.5.1.2"/>
    </reaction>
</comment>
<keyword evidence="3 5" id="KW-0560">Oxidoreductase</keyword>
<comment type="function">
    <text evidence="4 5">Catalyzes the reduction of 1-pyrroline-5-carboxylate (PCA) to L-proline.</text>
</comment>
<proteinExistence type="inferred from homology"/>
<dbReference type="PATRIC" id="fig|1183438.3.peg.3810"/>
<dbReference type="NCBIfam" id="TIGR00112">
    <property type="entry name" value="proC"/>
    <property type="match status" value="1"/>
</dbReference>
<dbReference type="AlphaFoldDB" id="U5QQX8"/>